<dbReference type="PANTHER" id="PTHR43432">
    <property type="entry name" value="SLR0285 PROTEIN"/>
    <property type="match status" value="1"/>
</dbReference>
<feature type="compositionally biased region" description="Polar residues" evidence="4">
    <location>
        <begin position="1"/>
        <end position="10"/>
    </location>
</feature>
<evidence type="ECO:0000313" key="6">
    <source>
        <dbReference type="Proteomes" id="UP000234342"/>
    </source>
</evidence>
<name>A0A2H1IRG6_9MICO</name>
<dbReference type="PANTHER" id="PTHR43432:SF3">
    <property type="entry name" value="SLR0285 PROTEIN"/>
    <property type="match status" value="1"/>
</dbReference>
<dbReference type="InterPro" id="IPR007197">
    <property type="entry name" value="rSAM"/>
</dbReference>
<dbReference type="AlphaFoldDB" id="A0A2H1IRG6"/>
<dbReference type="EMBL" id="FXZE01000004">
    <property type="protein sequence ID" value="SMX77748.1"/>
    <property type="molecule type" value="Genomic_DNA"/>
</dbReference>
<keyword evidence="1" id="KW-0479">Metal-binding</keyword>
<keyword evidence="2" id="KW-0408">Iron</keyword>
<accession>A0A2H1IRG6</accession>
<dbReference type="GO" id="GO:0051536">
    <property type="term" value="F:iron-sulfur cluster binding"/>
    <property type="evidence" value="ECO:0007669"/>
    <property type="project" value="UniProtKB-KW"/>
</dbReference>
<gene>
    <name evidence="5" type="ORF">BANT10_01195</name>
</gene>
<evidence type="ECO:0000256" key="4">
    <source>
        <dbReference type="SAM" id="MobiDB-lite"/>
    </source>
</evidence>
<protein>
    <recommendedName>
        <fullName evidence="7">Radical SAM protein</fullName>
    </recommendedName>
</protein>
<dbReference type="InterPro" id="IPR040086">
    <property type="entry name" value="MJ0683-like"/>
</dbReference>
<dbReference type="GO" id="GO:0046872">
    <property type="term" value="F:metal ion binding"/>
    <property type="evidence" value="ECO:0007669"/>
    <property type="project" value="UniProtKB-KW"/>
</dbReference>
<evidence type="ECO:0000313" key="5">
    <source>
        <dbReference type="EMBL" id="SMX77748.1"/>
    </source>
</evidence>
<evidence type="ECO:0008006" key="7">
    <source>
        <dbReference type="Google" id="ProtNLM"/>
    </source>
</evidence>
<keyword evidence="6" id="KW-1185">Reference proteome</keyword>
<organism evidence="5 6">
    <name type="scientific">Brevibacterium antiquum</name>
    <dbReference type="NCBI Taxonomy" id="234835"/>
    <lineage>
        <taxon>Bacteria</taxon>
        <taxon>Bacillati</taxon>
        <taxon>Actinomycetota</taxon>
        <taxon>Actinomycetes</taxon>
        <taxon>Micrococcales</taxon>
        <taxon>Brevibacteriaceae</taxon>
        <taxon>Brevibacterium</taxon>
    </lineage>
</organism>
<dbReference type="GO" id="GO:0003824">
    <property type="term" value="F:catalytic activity"/>
    <property type="evidence" value="ECO:0007669"/>
    <property type="project" value="InterPro"/>
</dbReference>
<reference evidence="6" key="1">
    <citation type="submission" date="2017-03" db="EMBL/GenBank/DDBJ databases">
        <authorList>
            <person name="Monnet C."/>
        </authorList>
    </citation>
    <scope>NUCLEOTIDE SEQUENCE [LARGE SCALE GENOMIC DNA]</scope>
    <source>
        <strain evidence="6">P10</strain>
    </source>
</reference>
<dbReference type="Proteomes" id="UP000234342">
    <property type="component" value="Unassembled WGS sequence"/>
</dbReference>
<feature type="region of interest" description="Disordered" evidence="4">
    <location>
        <begin position="1"/>
        <end position="34"/>
    </location>
</feature>
<evidence type="ECO:0000256" key="2">
    <source>
        <dbReference type="ARBA" id="ARBA00023004"/>
    </source>
</evidence>
<dbReference type="SFLD" id="SFLDS00029">
    <property type="entry name" value="Radical_SAM"/>
    <property type="match status" value="1"/>
</dbReference>
<evidence type="ECO:0000256" key="1">
    <source>
        <dbReference type="ARBA" id="ARBA00022723"/>
    </source>
</evidence>
<dbReference type="SFLD" id="SFLDG01084">
    <property type="entry name" value="Uncharacterised_Radical_SAM_Su"/>
    <property type="match status" value="1"/>
</dbReference>
<sequence>MRWNQQSALDPTSGADAGSDADTEAGTEAAGADAPPAELFGLKGLVRSVRTPEFAGVTFHEVLAKSALNKVPAASSMPFTWTINPYRGCSHACVYCFTRSTHRYLDLDSVCQGNARVFDDVNPAWVRAVAVGGFVAGRGCLCCIGR</sequence>
<proteinExistence type="predicted"/>
<evidence type="ECO:0000256" key="3">
    <source>
        <dbReference type="ARBA" id="ARBA00023014"/>
    </source>
</evidence>
<dbReference type="RefSeq" id="WP_418904346.1">
    <property type="nucleotide sequence ID" value="NZ_FXZE01000004.1"/>
</dbReference>
<keyword evidence="3" id="KW-0411">Iron-sulfur</keyword>